<comment type="caution">
    <text evidence="2">The sequence shown here is derived from an EMBL/GenBank/DDBJ whole genome shotgun (WGS) entry which is preliminary data.</text>
</comment>
<evidence type="ECO:0000313" key="2">
    <source>
        <dbReference type="EMBL" id="KAI5346239.1"/>
    </source>
</evidence>
<feature type="domain" description="Retrovirus-related Pol polyprotein from transposon TNT 1-94-like beta-barrel" evidence="1">
    <location>
        <begin position="15"/>
        <end position="91"/>
    </location>
</feature>
<accession>A0AAD4ZHN2</accession>
<dbReference type="Proteomes" id="UP001054821">
    <property type="component" value="Chromosome 2"/>
</dbReference>
<dbReference type="AlphaFoldDB" id="A0AAD4ZHN2"/>
<dbReference type="InterPro" id="IPR054722">
    <property type="entry name" value="PolX-like_BBD"/>
</dbReference>
<evidence type="ECO:0000313" key="3">
    <source>
        <dbReference type="Proteomes" id="UP001054821"/>
    </source>
</evidence>
<gene>
    <name evidence="2" type="ORF">L3X38_014118</name>
</gene>
<organism evidence="2 3">
    <name type="scientific">Prunus dulcis</name>
    <name type="common">Almond</name>
    <name type="synonym">Amygdalus dulcis</name>
    <dbReference type="NCBI Taxonomy" id="3755"/>
    <lineage>
        <taxon>Eukaryota</taxon>
        <taxon>Viridiplantae</taxon>
        <taxon>Streptophyta</taxon>
        <taxon>Embryophyta</taxon>
        <taxon>Tracheophyta</taxon>
        <taxon>Spermatophyta</taxon>
        <taxon>Magnoliopsida</taxon>
        <taxon>eudicotyledons</taxon>
        <taxon>Gunneridae</taxon>
        <taxon>Pentapetalae</taxon>
        <taxon>rosids</taxon>
        <taxon>fabids</taxon>
        <taxon>Rosales</taxon>
        <taxon>Rosaceae</taxon>
        <taxon>Amygdaloideae</taxon>
        <taxon>Amygdaleae</taxon>
        <taxon>Prunus</taxon>
    </lineage>
</organism>
<protein>
    <recommendedName>
        <fullName evidence="1">Retrovirus-related Pol polyprotein from transposon TNT 1-94-like beta-barrel domain-containing protein</fullName>
    </recommendedName>
</protein>
<dbReference type="EMBL" id="JAJFAZ020000002">
    <property type="protein sequence ID" value="KAI5346239.1"/>
    <property type="molecule type" value="Genomic_DNA"/>
</dbReference>
<proteinExistence type="predicted"/>
<sequence>MHANYSPSSSNEQFWVADIGAAHMTSDLSQLSLATPLSGNETITTAGGSGLSISSVGSSTLNTSQCSLQLTKVLHVLKISQHLLSVHRLCKDNNCIFICDAFGFWI</sequence>
<reference evidence="2 3" key="1">
    <citation type="journal article" date="2022" name="G3 (Bethesda)">
        <title>Whole-genome sequence and methylome profiling of the almond [Prunus dulcis (Mill.) D.A. Webb] cultivar 'Nonpareil'.</title>
        <authorList>
            <person name="D'Amico-Willman K.M."/>
            <person name="Ouma W.Z."/>
            <person name="Meulia T."/>
            <person name="Sideli G.M."/>
            <person name="Gradziel T.M."/>
            <person name="Fresnedo-Ramirez J."/>
        </authorList>
    </citation>
    <scope>NUCLEOTIDE SEQUENCE [LARGE SCALE GENOMIC DNA]</scope>
    <source>
        <strain evidence="2">Clone GOH B32 T37-40</strain>
    </source>
</reference>
<name>A0AAD4ZHN2_PRUDU</name>
<dbReference type="Pfam" id="PF22936">
    <property type="entry name" value="Pol_BBD"/>
    <property type="match status" value="1"/>
</dbReference>
<evidence type="ECO:0000259" key="1">
    <source>
        <dbReference type="Pfam" id="PF22936"/>
    </source>
</evidence>
<keyword evidence="3" id="KW-1185">Reference proteome</keyword>